<feature type="domain" description="Phosphoadenosine phosphosulphate reductase" evidence="1">
    <location>
        <begin position="206"/>
        <end position="287"/>
    </location>
</feature>
<reference evidence="2 3" key="1">
    <citation type="submission" date="2024-03" db="EMBL/GenBank/DDBJ databases">
        <title>Human intestinal bacterial collection.</title>
        <authorList>
            <person name="Pauvert C."/>
            <person name="Hitch T.C.A."/>
            <person name="Clavel T."/>
        </authorList>
    </citation>
    <scope>NUCLEOTIDE SEQUENCE [LARGE SCALE GENOMIC DNA]</scope>
    <source>
        <strain evidence="2 3">CLA-AA-H190</strain>
    </source>
</reference>
<dbReference type="InterPro" id="IPR050128">
    <property type="entry name" value="Sulfate_adenylyltrnsfr_sub2"/>
</dbReference>
<dbReference type="Gene3D" id="3.40.50.620">
    <property type="entry name" value="HUPs"/>
    <property type="match status" value="1"/>
</dbReference>
<evidence type="ECO:0000313" key="3">
    <source>
        <dbReference type="Proteomes" id="UP001469749"/>
    </source>
</evidence>
<proteinExistence type="predicted"/>
<accession>A0ABV1B9V2</accession>
<gene>
    <name evidence="2" type="ORF">WMO25_17005</name>
</gene>
<evidence type="ECO:0000313" key="2">
    <source>
        <dbReference type="EMBL" id="MEQ2366767.1"/>
    </source>
</evidence>
<dbReference type="Proteomes" id="UP001469749">
    <property type="component" value="Unassembled WGS sequence"/>
</dbReference>
<dbReference type="InterPro" id="IPR014729">
    <property type="entry name" value="Rossmann-like_a/b/a_fold"/>
</dbReference>
<dbReference type="PANTHER" id="PTHR43196:SF2">
    <property type="entry name" value="PHOSPHOADENOSINE PHOSPHOSULFATE REDUCTASE"/>
    <property type="match status" value="1"/>
</dbReference>
<dbReference type="EMBL" id="JBBMEK010000355">
    <property type="protein sequence ID" value="MEQ2366767.1"/>
    <property type="molecule type" value="Genomic_DNA"/>
</dbReference>
<evidence type="ECO:0000259" key="1">
    <source>
        <dbReference type="Pfam" id="PF01507"/>
    </source>
</evidence>
<dbReference type="Pfam" id="PF01507">
    <property type="entry name" value="PAPS_reduct"/>
    <property type="match status" value="1"/>
</dbReference>
<dbReference type="PANTHER" id="PTHR43196">
    <property type="entry name" value="SULFATE ADENYLYLTRANSFERASE SUBUNIT 2"/>
    <property type="match status" value="1"/>
</dbReference>
<dbReference type="SUPFAM" id="SSF52402">
    <property type="entry name" value="Adenine nucleotide alpha hydrolases-like"/>
    <property type="match status" value="1"/>
</dbReference>
<organism evidence="2 3">
    <name type="scientific">Coprococcus intestinihominis</name>
    <dbReference type="NCBI Taxonomy" id="3133154"/>
    <lineage>
        <taxon>Bacteria</taxon>
        <taxon>Bacillati</taxon>
        <taxon>Bacillota</taxon>
        <taxon>Clostridia</taxon>
        <taxon>Lachnospirales</taxon>
        <taxon>Lachnospiraceae</taxon>
        <taxon>Coprococcus</taxon>
    </lineage>
</organism>
<sequence>MGKRICPRVSGRKDTEYMKKIYLEELLPLEMYDLVIVLISGGKDSIACYYKLLELGVPKSKIEFWHHDIDGGHPSRTMDWRCTANYIRSFAEAEQIPLRVSWRKNGFFGELYRIGTSELIEWVDPETGEIYQCPPSKKYMECQKLKAAAISEMENKLAEFGYRMKFPMKSGDLSRRWCSAYLKIMVADTVLRNMNSVAANLTKTRKDIKLLIVSGERRGESVGRSKYNEIEIHRTNAVYKHHRTVHQWRPVIDYSERDIWEVLKRHKVNPHPCYRAGWNRCSCAMCIFSTPRLFAGIRELYPKEYALLCQDEKILGFTLDNHCDLET</sequence>
<name>A0ABV1B9V2_9FIRM</name>
<protein>
    <submittedName>
        <fullName evidence="2">Phosphoadenosine phosphosulfate reductase family protein</fullName>
    </submittedName>
</protein>
<comment type="caution">
    <text evidence="2">The sequence shown here is derived from an EMBL/GenBank/DDBJ whole genome shotgun (WGS) entry which is preliminary data.</text>
</comment>
<dbReference type="InterPro" id="IPR002500">
    <property type="entry name" value="PAPS_reduct_dom"/>
</dbReference>
<dbReference type="RefSeq" id="WP_349086356.1">
    <property type="nucleotide sequence ID" value="NZ_JBBMEK010000355.1"/>
</dbReference>
<feature type="non-terminal residue" evidence="2">
    <location>
        <position position="327"/>
    </location>
</feature>
<keyword evidence="3" id="KW-1185">Reference proteome</keyword>